<gene>
    <name evidence="1" type="ORF">ROZALSC1DRAFT_26309</name>
</gene>
<name>A0A4P9Y8T5_ROZAC</name>
<accession>A0A4P9Y8T5</accession>
<reference evidence="2" key="1">
    <citation type="journal article" date="2018" name="Nat. Microbiol.">
        <title>Leveraging single-cell genomics to expand the fungal tree of life.</title>
        <authorList>
            <person name="Ahrendt S.R."/>
            <person name="Quandt C.A."/>
            <person name="Ciobanu D."/>
            <person name="Clum A."/>
            <person name="Salamov A."/>
            <person name="Andreopoulos B."/>
            <person name="Cheng J.F."/>
            <person name="Woyke T."/>
            <person name="Pelin A."/>
            <person name="Henrissat B."/>
            <person name="Reynolds N.K."/>
            <person name="Benny G.L."/>
            <person name="Smith M.E."/>
            <person name="James T.Y."/>
            <person name="Grigoriev I.V."/>
        </authorList>
    </citation>
    <scope>NUCLEOTIDE SEQUENCE [LARGE SCALE GENOMIC DNA]</scope>
    <source>
        <strain evidence="2">CSF55</strain>
    </source>
</reference>
<feature type="non-terminal residue" evidence="1">
    <location>
        <position position="162"/>
    </location>
</feature>
<evidence type="ECO:0000313" key="1">
    <source>
        <dbReference type="EMBL" id="RKP15586.1"/>
    </source>
</evidence>
<sequence length="162" mass="18613">SVQVVMDVDCDHFNELDSVNAVPDVTESFFNQLEDKHVYDCRDKGQYIDLGPYKDAASLCNTIQCKLELPVCELKLFAYRKCELQKFLRVNELFTGDIDFRLASVGHPIVIMADTPTGTRPVTPTYLPDTIVFENNLLEKYANLFQEFKNLVQQIPRDICRN</sequence>
<organism evidence="1 2">
    <name type="scientific">Rozella allomycis (strain CSF55)</name>
    <dbReference type="NCBI Taxonomy" id="988480"/>
    <lineage>
        <taxon>Eukaryota</taxon>
        <taxon>Fungi</taxon>
        <taxon>Fungi incertae sedis</taxon>
        <taxon>Cryptomycota</taxon>
        <taxon>Cryptomycota incertae sedis</taxon>
        <taxon>Rozella</taxon>
    </lineage>
</organism>
<dbReference type="EMBL" id="ML008619">
    <property type="protein sequence ID" value="RKP15586.1"/>
    <property type="molecule type" value="Genomic_DNA"/>
</dbReference>
<evidence type="ECO:0000313" key="2">
    <source>
        <dbReference type="Proteomes" id="UP000281549"/>
    </source>
</evidence>
<feature type="non-terminal residue" evidence="1">
    <location>
        <position position="1"/>
    </location>
</feature>
<dbReference type="Proteomes" id="UP000281549">
    <property type="component" value="Unassembled WGS sequence"/>
</dbReference>
<proteinExistence type="predicted"/>
<protein>
    <submittedName>
        <fullName evidence="1">Uncharacterized protein</fullName>
    </submittedName>
</protein>
<dbReference type="AlphaFoldDB" id="A0A4P9Y8T5"/>